<dbReference type="AlphaFoldDB" id="A0AAU7XCV6"/>
<gene>
    <name evidence="3" type="ORF">ABS361_06955</name>
</gene>
<evidence type="ECO:0000313" key="3">
    <source>
        <dbReference type="EMBL" id="XBY45970.1"/>
    </source>
</evidence>
<protein>
    <submittedName>
        <fullName evidence="3">MbcA/ParS/Xre antitoxin family protein</fullName>
    </submittedName>
</protein>
<dbReference type="GO" id="GO:0003677">
    <property type="term" value="F:DNA binding"/>
    <property type="evidence" value="ECO:0007669"/>
    <property type="project" value="InterPro"/>
</dbReference>
<reference evidence="3" key="1">
    <citation type="submission" date="2024-06" db="EMBL/GenBank/DDBJ databases">
        <title>Methylostella associata gen. nov., sp. nov., a novel Ancalomicrobiaceae-affiliated facultatively methylotrophic bacteria that feed on methanotrophs of the genus Methylococcus.</title>
        <authorList>
            <person name="Saltykova V."/>
            <person name="Danilova O.V."/>
            <person name="Oshkin I.Y."/>
            <person name="Belova S.E."/>
            <person name="Pimenov N.V."/>
            <person name="Dedysh S.N."/>
        </authorList>
    </citation>
    <scope>NUCLEOTIDE SEQUENCE</scope>
    <source>
        <strain evidence="3">S20</strain>
    </source>
</reference>
<dbReference type="Pfam" id="PF09722">
    <property type="entry name" value="Xre_MbcA_ParS_C"/>
    <property type="match status" value="1"/>
</dbReference>
<organism evidence="3">
    <name type="scientific">Methyloraptor flagellatus</name>
    <dbReference type="NCBI Taxonomy" id="3162530"/>
    <lineage>
        <taxon>Bacteria</taxon>
        <taxon>Pseudomonadati</taxon>
        <taxon>Pseudomonadota</taxon>
        <taxon>Alphaproteobacteria</taxon>
        <taxon>Hyphomicrobiales</taxon>
        <taxon>Ancalomicrobiaceae</taxon>
        <taxon>Methyloraptor</taxon>
    </lineage>
</organism>
<dbReference type="InterPro" id="IPR024467">
    <property type="entry name" value="Xre/MbcA/ParS-like_toxin-bd"/>
</dbReference>
<name>A0AAU7XCV6_9HYPH</name>
<dbReference type="EMBL" id="CP158568">
    <property type="protein sequence ID" value="XBY45970.1"/>
    <property type="molecule type" value="Genomic_DNA"/>
</dbReference>
<dbReference type="KEGG" id="mflg:ABS361_06955"/>
<proteinExistence type="predicted"/>
<dbReference type="Pfam" id="PF20432">
    <property type="entry name" value="Xre-like-HTH"/>
    <property type="match status" value="1"/>
</dbReference>
<dbReference type="RefSeq" id="WP_407051067.1">
    <property type="nucleotide sequence ID" value="NZ_CP158568.1"/>
</dbReference>
<feature type="domain" description="Antitoxin Xre-like helix-turn-helix" evidence="2">
    <location>
        <begin position="15"/>
        <end position="75"/>
    </location>
</feature>
<sequence length="130" mass="13717">MSALQTALPSAVAPVQAGAVVTKAVLRAAERLAVTARVLAVVIGVSEATVSRMKRGEFALEPGTKPFELAVLLVRLFRSLDAITGGDEKVAARWLTSPNLALDARPIEKLQTVSGLVDVIAYLDARRALV</sequence>
<accession>A0AAU7XCV6</accession>
<evidence type="ECO:0000259" key="2">
    <source>
        <dbReference type="Pfam" id="PF20432"/>
    </source>
</evidence>
<evidence type="ECO:0000259" key="1">
    <source>
        <dbReference type="Pfam" id="PF09722"/>
    </source>
</evidence>
<feature type="domain" description="Antitoxin Xre/MbcA/ParS-like toxin-binding" evidence="1">
    <location>
        <begin position="79"/>
        <end position="127"/>
    </location>
</feature>
<dbReference type="InterPro" id="IPR046847">
    <property type="entry name" value="Xre-like_HTH"/>
</dbReference>